<dbReference type="InterPro" id="IPR016039">
    <property type="entry name" value="Thiolase-like"/>
</dbReference>
<dbReference type="InterPro" id="IPR014031">
    <property type="entry name" value="Ketoacyl_synth_C"/>
</dbReference>
<dbReference type="PANTHER" id="PTHR11712">
    <property type="entry name" value="POLYKETIDE SYNTHASE-RELATED"/>
    <property type="match status" value="1"/>
</dbReference>
<reference evidence="5" key="1">
    <citation type="submission" date="2014-08" db="EMBL/GenBank/DDBJ databases">
        <title>Comparative genomics of the Paenibacillus odorifer group.</title>
        <authorList>
            <person name="den Bakker H.C."/>
            <person name="Tsai Y.-C.Y.-C."/>
            <person name="Martin N."/>
            <person name="Korlach J."/>
            <person name="Wiedmann M."/>
        </authorList>
    </citation>
    <scope>NUCLEOTIDE SEQUENCE [LARGE SCALE GENOMIC DNA]</scope>
    <source>
        <strain evidence="5">DSM 13188</strain>
    </source>
</reference>
<keyword evidence="6" id="KW-1185">Reference proteome</keyword>
<evidence type="ECO:0000259" key="4">
    <source>
        <dbReference type="PROSITE" id="PS52004"/>
    </source>
</evidence>
<evidence type="ECO:0000313" key="6">
    <source>
        <dbReference type="Proteomes" id="UP000029518"/>
    </source>
</evidence>
<dbReference type="SUPFAM" id="SSF53901">
    <property type="entry name" value="Thiolase-like"/>
    <property type="match status" value="2"/>
</dbReference>
<dbReference type="GO" id="GO:0006633">
    <property type="term" value="P:fatty acid biosynthetic process"/>
    <property type="evidence" value="ECO:0007669"/>
    <property type="project" value="TreeGrafter"/>
</dbReference>
<dbReference type="EMBL" id="CP009285">
    <property type="protein sequence ID" value="AIQ58852.1"/>
    <property type="molecule type" value="Genomic_DNA"/>
</dbReference>
<sequence>MGILSPAASGVEAFGRTLKDGRSGVGYLQGLTYPGGQPLIGAELSGEGLQESFRRYEGELSRNAGRLFRISGKSIQASALAGAEAWQQAKLNIRKPEAERIGLIVAGSNISPAVSYAAMKECGERPELLHPRYALNYMDTHQLGVLSEMFGIQGEGATVGGASASGNAAVLKAAQLIQLGIADVCMVIGPLADLSPLELQGFINIGAYGGRSFHDAPAAACRPFDSRHEGFIFGQASACLILEGADGAKSREAEVLATIAGGAATLDGHSLSDPSEDGQVRTMEQALRSAGLTPSDIDYINAHGTSTPLGDVTELKSISRVFRSHVSHIRLNSTKALTGHCLYAAGVVEAVATILQMQGNFLHPLPSLENPISREHRFASSQAEQASITYGLSNSYGFGGINTGIIIRKGAS</sequence>
<dbReference type="AlphaFoldDB" id="A0A089LDD8"/>
<evidence type="ECO:0000313" key="5">
    <source>
        <dbReference type="EMBL" id="AIQ58852.1"/>
    </source>
</evidence>
<accession>A0A089LDD8</accession>
<evidence type="ECO:0000256" key="3">
    <source>
        <dbReference type="RuleBase" id="RU003694"/>
    </source>
</evidence>
<proteinExistence type="inferred from homology"/>
<comment type="similarity">
    <text evidence="1 3">Belongs to the thiolase-like superfamily. Beta-ketoacyl-ACP synthases family.</text>
</comment>
<gene>
    <name evidence="5" type="ORF">PBOR_19405</name>
</gene>
<dbReference type="PANTHER" id="PTHR11712:SF336">
    <property type="entry name" value="3-OXOACYL-[ACYL-CARRIER-PROTEIN] SYNTHASE, MITOCHONDRIAL"/>
    <property type="match status" value="1"/>
</dbReference>
<dbReference type="Pfam" id="PF02801">
    <property type="entry name" value="Ketoacyl-synt_C"/>
    <property type="match status" value="1"/>
</dbReference>
<feature type="domain" description="Ketosynthase family 3 (KS3)" evidence="4">
    <location>
        <begin position="1"/>
        <end position="409"/>
    </location>
</feature>
<keyword evidence="2 3" id="KW-0808">Transferase</keyword>
<name>A0A089LDD8_PAEBO</name>
<dbReference type="InterPro" id="IPR014030">
    <property type="entry name" value="Ketoacyl_synth_N"/>
</dbReference>
<organism evidence="5 6">
    <name type="scientific">Paenibacillus borealis</name>
    <dbReference type="NCBI Taxonomy" id="160799"/>
    <lineage>
        <taxon>Bacteria</taxon>
        <taxon>Bacillati</taxon>
        <taxon>Bacillota</taxon>
        <taxon>Bacilli</taxon>
        <taxon>Bacillales</taxon>
        <taxon>Paenibacillaceae</taxon>
        <taxon>Paenibacillus</taxon>
    </lineage>
</organism>
<dbReference type="GO" id="GO:0004315">
    <property type="term" value="F:3-oxoacyl-[acyl-carrier-protein] synthase activity"/>
    <property type="evidence" value="ECO:0007669"/>
    <property type="project" value="TreeGrafter"/>
</dbReference>
<dbReference type="SMART" id="SM00825">
    <property type="entry name" value="PKS_KS"/>
    <property type="match status" value="1"/>
</dbReference>
<evidence type="ECO:0000256" key="2">
    <source>
        <dbReference type="ARBA" id="ARBA00022679"/>
    </source>
</evidence>
<dbReference type="Proteomes" id="UP000029518">
    <property type="component" value="Chromosome"/>
</dbReference>
<dbReference type="HOGENOM" id="CLU_000022_69_2_9"/>
<dbReference type="KEGG" id="pbd:PBOR_19405"/>
<dbReference type="Gene3D" id="3.40.47.10">
    <property type="match status" value="2"/>
</dbReference>
<protein>
    <recommendedName>
        <fullName evidence="4">Ketosynthase family 3 (KS3) domain-containing protein</fullName>
    </recommendedName>
</protein>
<dbReference type="Pfam" id="PF00109">
    <property type="entry name" value="ketoacyl-synt"/>
    <property type="match status" value="1"/>
</dbReference>
<evidence type="ECO:0000256" key="1">
    <source>
        <dbReference type="ARBA" id="ARBA00008467"/>
    </source>
</evidence>
<dbReference type="InterPro" id="IPR000794">
    <property type="entry name" value="Beta-ketoacyl_synthase"/>
</dbReference>
<dbReference type="InterPro" id="IPR020841">
    <property type="entry name" value="PKS_Beta-ketoAc_synthase_dom"/>
</dbReference>
<dbReference type="PROSITE" id="PS52004">
    <property type="entry name" value="KS3_2"/>
    <property type="match status" value="1"/>
</dbReference>
<dbReference type="NCBIfam" id="NF005490">
    <property type="entry name" value="PRK07103.1"/>
    <property type="match status" value="1"/>
</dbReference>
<dbReference type="CDD" id="cd00834">
    <property type="entry name" value="KAS_I_II"/>
    <property type="match status" value="1"/>
</dbReference>
<dbReference type="GO" id="GO:0005829">
    <property type="term" value="C:cytosol"/>
    <property type="evidence" value="ECO:0007669"/>
    <property type="project" value="TreeGrafter"/>
</dbReference>